<protein>
    <submittedName>
        <fullName evidence="1">Uncharacterized protein</fullName>
    </submittedName>
</protein>
<organism evidence="1">
    <name type="scientific">Cyclophora tenuis</name>
    <name type="common">Marine diatom</name>
    <dbReference type="NCBI Taxonomy" id="216820"/>
    <lineage>
        <taxon>Eukaryota</taxon>
        <taxon>Sar</taxon>
        <taxon>Stramenopiles</taxon>
        <taxon>Ochrophyta</taxon>
        <taxon>Bacillariophyta</taxon>
        <taxon>Fragilariophyceae</taxon>
        <taxon>Fragilariophycidae</taxon>
        <taxon>Cyclophorales</taxon>
        <taxon>Cyclophoraceae</taxon>
        <taxon>Cyclophora</taxon>
    </lineage>
</organism>
<accession>A0A6U1NG98</accession>
<evidence type="ECO:0000313" key="1">
    <source>
        <dbReference type="EMBL" id="CAD8929039.1"/>
    </source>
</evidence>
<dbReference type="EMBL" id="HBFW01000097">
    <property type="protein sequence ID" value="CAD8929040.1"/>
    <property type="molecule type" value="Transcribed_RNA"/>
</dbReference>
<gene>
    <name evidence="1" type="ORF">CTEN0397_LOCUS56</name>
    <name evidence="2" type="ORF">CTEN0397_LOCUS57</name>
</gene>
<proteinExistence type="predicted"/>
<name>A0A6U1NG98_CYCTE</name>
<evidence type="ECO:0000313" key="2">
    <source>
        <dbReference type="EMBL" id="CAD8929040.1"/>
    </source>
</evidence>
<dbReference type="EMBL" id="HBFW01000096">
    <property type="protein sequence ID" value="CAD8929039.1"/>
    <property type="molecule type" value="Transcribed_RNA"/>
</dbReference>
<sequence>MDRRSCTGYVMFLNSAMVNWYSKKQGLVEGATFGSEFMAMKTAAEVNRGFRYKLNEMQTGYINTLDNVSDLMTKPQPRGERRERLLWQVMWDIHAVRTPQADD</sequence>
<dbReference type="AlphaFoldDB" id="A0A6U1NG98"/>
<reference evidence="1" key="1">
    <citation type="submission" date="2021-01" db="EMBL/GenBank/DDBJ databases">
        <authorList>
            <person name="Corre E."/>
            <person name="Pelletier E."/>
            <person name="Niang G."/>
            <person name="Scheremetjew M."/>
            <person name="Finn R."/>
            <person name="Kale V."/>
            <person name="Holt S."/>
            <person name="Cochrane G."/>
            <person name="Meng A."/>
            <person name="Brown T."/>
            <person name="Cohen L."/>
        </authorList>
    </citation>
    <scope>NUCLEOTIDE SEQUENCE</scope>
    <source>
        <strain evidence="1">ECT3854</strain>
    </source>
</reference>